<accession>A0A494JBT4</accession>
<dbReference type="AlphaFoldDB" id="A0A494JBT4"/>
<sequence>MACNCSKPLEQSDCERIKEHSKDGRAFIFHIFDDDRGLRIALVPPGESPNKIAVNQNFFTPDGNLEWFNVKEHPCAYENL</sequence>
<name>A0A494JBT4_9FLAO</name>
<organism evidence="2">
    <name type="scientific">Elizabethkingia anophelis</name>
    <dbReference type="NCBI Taxonomy" id="1117645"/>
    <lineage>
        <taxon>Bacteria</taxon>
        <taxon>Pseudomonadati</taxon>
        <taxon>Bacteroidota</taxon>
        <taxon>Flavobacteriia</taxon>
        <taxon>Flavobacteriales</taxon>
        <taxon>Weeksellaceae</taxon>
        <taxon>Elizabethkingia</taxon>
    </lineage>
</organism>
<dbReference type="EMBL" id="CP014339">
    <property type="protein sequence ID" value="AQX52415.1"/>
    <property type="molecule type" value="Genomic_DNA"/>
</dbReference>
<reference evidence="2" key="2">
    <citation type="submission" date="2016-06" db="EMBL/GenBank/DDBJ databases">
        <authorList>
            <person name="Nicholson A.C."/>
        </authorList>
    </citation>
    <scope>NUCLEOTIDE SEQUENCE [LARGE SCALE GENOMIC DNA]</scope>
    <source>
        <strain evidence="2">E6809</strain>
    </source>
</reference>
<protein>
    <submittedName>
        <fullName evidence="2">Uncharacterized protein</fullName>
    </submittedName>
</protein>
<evidence type="ECO:0000313" key="2">
    <source>
        <dbReference type="EMBL" id="OPB53412.1"/>
    </source>
</evidence>
<gene>
    <name evidence="1" type="ORF">AYC66_17795</name>
    <name evidence="2" type="ORF">BAY09_10885</name>
</gene>
<dbReference type="Proteomes" id="UP000189738">
    <property type="component" value="Chromosome"/>
</dbReference>
<evidence type="ECO:0000313" key="1">
    <source>
        <dbReference type="EMBL" id="AQX52415.1"/>
    </source>
</evidence>
<proteinExistence type="predicted"/>
<reference evidence="1 3" key="1">
    <citation type="submission" date="2016-02" db="EMBL/GenBank/DDBJ databases">
        <authorList>
            <person name="Nicholson A.C."/>
            <person name="Humrighouse B.W."/>
            <person name="Loparev V."/>
            <person name="Emery B."/>
            <person name="Graziano J."/>
            <person name="McQuiston J.R."/>
        </authorList>
    </citation>
    <scope>NUCLEOTIDE SEQUENCE [LARGE SCALE GENOMIC DNA]</scope>
    <source>
        <strain evidence="1 3">E6809</strain>
    </source>
</reference>
<dbReference type="EMBL" id="MAHS01000001">
    <property type="protein sequence ID" value="OPB53412.1"/>
    <property type="molecule type" value="Genomic_DNA"/>
</dbReference>
<dbReference type="RefSeq" id="WP_078719777.1">
    <property type="nucleotide sequence ID" value="NZ_CP014339.1"/>
</dbReference>
<evidence type="ECO:0000313" key="3">
    <source>
        <dbReference type="Proteomes" id="UP000189738"/>
    </source>
</evidence>